<dbReference type="AlphaFoldDB" id="A0A9P8LJA8"/>
<feature type="compositionally biased region" description="Basic residues" evidence="1">
    <location>
        <begin position="594"/>
        <end position="604"/>
    </location>
</feature>
<feature type="compositionally biased region" description="Polar residues" evidence="1">
    <location>
        <begin position="72"/>
        <end position="81"/>
    </location>
</feature>
<feature type="compositionally biased region" description="Polar residues" evidence="1">
    <location>
        <begin position="97"/>
        <end position="128"/>
    </location>
</feature>
<feature type="region of interest" description="Disordered" evidence="1">
    <location>
        <begin position="547"/>
        <end position="604"/>
    </location>
</feature>
<name>A0A9P8LJA8_9PEZI</name>
<protein>
    <submittedName>
        <fullName evidence="2">Uncharacterized protein</fullName>
    </submittedName>
</protein>
<feature type="compositionally biased region" description="Basic and acidic residues" evidence="1">
    <location>
        <begin position="53"/>
        <end position="69"/>
    </location>
</feature>
<accession>A0A9P8LJA8</accession>
<feature type="compositionally biased region" description="Basic and acidic residues" evidence="1">
    <location>
        <begin position="564"/>
        <end position="575"/>
    </location>
</feature>
<feature type="region of interest" description="Disordered" evidence="1">
    <location>
        <begin position="178"/>
        <end position="226"/>
    </location>
</feature>
<feature type="region of interest" description="Disordered" evidence="1">
    <location>
        <begin position="37"/>
        <end position="136"/>
    </location>
</feature>
<proteinExistence type="predicted"/>
<sequence length="604" mass="67993">MAQGETVNERYQEHQLMYRVPFDLGPPRLATDIAYPSSSPALGATEVFTPGDAPRDRPELDNKFLDRLNKWLRQQSNSAADTQKEGQPLEISPPPTQAQLQDQQNTEHISSVTTTPTEVKLQETQGKSSPEGLPDMSIAPTQVRLEEARVRLSQTAEYTVLSPLPQLGSITENTHYECAPRTHSRPGQTPSRVAPKAPGGRSNFHNPKSTVRTKDANIPKPPVKQPQINATGVAMYFCSMEEAEKAMNEHLNWSATNDETAPRTDEEKSLLVMELFLAMTDTSLAPEVEEGTKKPQAIRTFEEGSMVPFPQYRDSKTLTSVTAKQEMCIQRQRLGALVPPWQQVRKPKEYESFKLRFKATCEALRREKQLCKRLMAACLLDDFVDDPSSYVKRIQQNKSLNDKKKDQIKLGRAAQAAAIPNVMKRQGRKRKVTDVYEVIEGGRKRTRRTKVETELHGDIPLAESLQATGSSQPFFPPLNFDNFPPLDPALTQDDTHNEEWLGWINYDGAFLSEEAPYAPDIFDPTQVANGEVFQPHTLFHTDMNYQPATTNSALSGTGEQALTDQHDERPDDLSHHHVPHYQGFSEEESQQVKSGRKRRKIAKD</sequence>
<gene>
    <name evidence="2" type="ORF">GP486_000001</name>
</gene>
<organism evidence="2 3">
    <name type="scientific">Trichoglossum hirsutum</name>
    <dbReference type="NCBI Taxonomy" id="265104"/>
    <lineage>
        <taxon>Eukaryota</taxon>
        <taxon>Fungi</taxon>
        <taxon>Dikarya</taxon>
        <taxon>Ascomycota</taxon>
        <taxon>Pezizomycotina</taxon>
        <taxon>Geoglossomycetes</taxon>
        <taxon>Geoglossales</taxon>
        <taxon>Geoglossaceae</taxon>
        <taxon>Trichoglossum</taxon>
    </lineage>
</organism>
<reference evidence="2" key="1">
    <citation type="submission" date="2021-03" db="EMBL/GenBank/DDBJ databases">
        <title>Comparative genomics and phylogenomic investigation of the class Geoglossomycetes provide insights into ecological specialization and systematics.</title>
        <authorList>
            <person name="Melie T."/>
            <person name="Pirro S."/>
            <person name="Miller A.N."/>
            <person name="Quandt A."/>
        </authorList>
    </citation>
    <scope>NUCLEOTIDE SEQUENCE</scope>
    <source>
        <strain evidence="2">CAQ_001_2017</strain>
    </source>
</reference>
<evidence type="ECO:0000313" key="3">
    <source>
        <dbReference type="Proteomes" id="UP000750711"/>
    </source>
</evidence>
<feature type="compositionally biased region" description="Polar residues" evidence="1">
    <location>
        <begin position="547"/>
        <end position="563"/>
    </location>
</feature>
<evidence type="ECO:0000256" key="1">
    <source>
        <dbReference type="SAM" id="MobiDB-lite"/>
    </source>
</evidence>
<comment type="caution">
    <text evidence="2">The sequence shown here is derived from an EMBL/GenBank/DDBJ whole genome shotgun (WGS) entry which is preliminary data.</text>
</comment>
<dbReference type="EMBL" id="JAGHQM010000001">
    <property type="protein sequence ID" value="KAH0569245.1"/>
    <property type="molecule type" value="Genomic_DNA"/>
</dbReference>
<evidence type="ECO:0000313" key="2">
    <source>
        <dbReference type="EMBL" id="KAH0569245.1"/>
    </source>
</evidence>
<keyword evidence="3" id="KW-1185">Reference proteome</keyword>
<dbReference type="Proteomes" id="UP000750711">
    <property type="component" value="Unassembled WGS sequence"/>
</dbReference>